<evidence type="ECO:0000313" key="2">
    <source>
        <dbReference type="Proteomes" id="UP000442619"/>
    </source>
</evidence>
<comment type="caution">
    <text evidence="1">The sequence shown here is derived from an EMBL/GenBank/DDBJ whole genome shotgun (WGS) entry which is preliminary data.</text>
</comment>
<dbReference type="EMBL" id="VUNM01000020">
    <property type="protein sequence ID" value="MST89608.1"/>
    <property type="molecule type" value="Genomic_DNA"/>
</dbReference>
<proteinExistence type="predicted"/>
<dbReference type="Pfam" id="PF05256">
    <property type="entry name" value="UPF0223"/>
    <property type="match status" value="1"/>
</dbReference>
<sequence length="86" mass="10221">MMYDYPLDYDWSTEEILIVINLYNAVEKAYEEGIEANQFMDAYNAYRKVLNSKAEEKKFEREFKEVSSYSIFAVYKQAMKGGFIKL</sequence>
<dbReference type="Proteomes" id="UP000442619">
    <property type="component" value="Unassembled WGS sequence"/>
</dbReference>
<keyword evidence="2" id="KW-1185">Reference proteome</keyword>
<evidence type="ECO:0000313" key="1">
    <source>
        <dbReference type="EMBL" id="MST89608.1"/>
    </source>
</evidence>
<dbReference type="InterPro" id="IPR007920">
    <property type="entry name" value="UPF0223"/>
</dbReference>
<dbReference type="Gene3D" id="1.10.220.80">
    <property type="entry name" value="BH2638-like"/>
    <property type="match status" value="1"/>
</dbReference>
<dbReference type="InterPro" id="IPR023324">
    <property type="entry name" value="BH2638-like_sf"/>
</dbReference>
<dbReference type="NCBIfam" id="NF003353">
    <property type="entry name" value="PRK04387.1"/>
    <property type="match status" value="1"/>
</dbReference>
<organism evidence="1 2">
    <name type="scientific">Sharpea porci</name>
    <dbReference type="NCBI Taxonomy" id="2652286"/>
    <lineage>
        <taxon>Bacteria</taxon>
        <taxon>Bacillati</taxon>
        <taxon>Bacillota</taxon>
        <taxon>Erysipelotrichia</taxon>
        <taxon>Erysipelotrichales</taxon>
        <taxon>Coprobacillaceae</taxon>
        <taxon>Sharpea</taxon>
    </lineage>
</organism>
<name>A0A844FUC8_9FIRM</name>
<gene>
    <name evidence="1" type="ORF">FYJ79_08505</name>
</gene>
<accession>A0A844FUC8</accession>
<dbReference type="SUPFAM" id="SSF158504">
    <property type="entry name" value="BH2638-like"/>
    <property type="match status" value="1"/>
</dbReference>
<dbReference type="AlphaFoldDB" id="A0A844FUC8"/>
<protein>
    <submittedName>
        <fullName evidence="1">UPF0223 family protein</fullName>
    </submittedName>
</protein>
<reference evidence="1 2" key="1">
    <citation type="submission" date="2019-08" db="EMBL/GenBank/DDBJ databases">
        <title>In-depth cultivation of the pig gut microbiome towards novel bacterial diversity and tailored functional studies.</title>
        <authorList>
            <person name="Wylensek D."/>
            <person name="Hitch T.C.A."/>
            <person name="Clavel T."/>
        </authorList>
    </citation>
    <scope>NUCLEOTIDE SEQUENCE [LARGE SCALE GENOMIC DNA]</scope>
    <source>
        <strain evidence="1 2">CA-Schmier-601-WT-3</strain>
    </source>
</reference>
<dbReference type="PIRSF" id="PIRSF037260">
    <property type="entry name" value="UPF0223"/>
    <property type="match status" value="1"/>
</dbReference>